<dbReference type="EMBL" id="GBXM01056660">
    <property type="protein sequence ID" value="JAH51917.1"/>
    <property type="molecule type" value="Transcribed_RNA"/>
</dbReference>
<reference evidence="1" key="1">
    <citation type="submission" date="2014-11" db="EMBL/GenBank/DDBJ databases">
        <authorList>
            <person name="Amaro Gonzalez C."/>
        </authorList>
    </citation>
    <scope>NUCLEOTIDE SEQUENCE</scope>
</reference>
<accession>A0A0E9TEQ0</accession>
<protein>
    <submittedName>
        <fullName evidence="1">Uncharacterized protein</fullName>
    </submittedName>
</protein>
<sequence length="42" mass="4835">MHTGVHIHFSHLKKSNKPCHKCIMLPLSSMEITKGNNMVYKI</sequence>
<proteinExistence type="predicted"/>
<organism evidence="1">
    <name type="scientific">Anguilla anguilla</name>
    <name type="common">European freshwater eel</name>
    <name type="synonym">Muraena anguilla</name>
    <dbReference type="NCBI Taxonomy" id="7936"/>
    <lineage>
        <taxon>Eukaryota</taxon>
        <taxon>Metazoa</taxon>
        <taxon>Chordata</taxon>
        <taxon>Craniata</taxon>
        <taxon>Vertebrata</taxon>
        <taxon>Euteleostomi</taxon>
        <taxon>Actinopterygii</taxon>
        <taxon>Neopterygii</taxon>
        <taxon>Teleostei</taxon>
        <taxon>Anguilliformes</taxon>
        <taxon>Anguillidae</taxon>
        <taxon>Anguilla</taxon>
    </lineage>
</organism>
<dbReference type="AlphaFoldDB" id="A0A0E9TEQ0"/>
<evidence type="ECO:0000313" key="1">
    <source>
        <dbReference type="EMBL" id="JAH51917.1"/>
    </source>
</evidence>
<reference evidence="1" key="2">
    <citation type="journal article" date="2015" name="Fish Shellfish Immunol.">
        <title>Early steps in the European eel (Anguilla anguilla)-Vibrio vulnificus interaction in the gills: Role of the RtxA13 toxin.</title>
        <authorList>
            <person name="Callol A."/>
            <person name="Pajuelo D."/>
            <person name="Ebbesson L."/>
            <person name="Teles M."/>
            <person name="MacKenzie S."/>
            <person name="Amaro C."/>
        </authorList>
    </citation>
    <scope>NUCLEOTIDE SEQUENCE</scope>
</reference>
<name>A0A0E9TEQ0_ANGAN</name>